<gene>
    <name evidence="2" type="ORF">ABU614_06480</name>
</gene>
<dbReference type="GO" id="GO:0016491">
    <property type="term" value="F:oxidoreductase activity"/>
    <property type="evidence" value="ECO:0007669"/>
    <property type="project" value="InterPro"/>
</dbReference>
<sequence>MTTATATTAPVARLHYLYDPLCGWCYAVAPLIATAARLPGLAIELHAGGMMAGAQRRHVGRDWREYVLPHDRRIAQLSGQPFGEAYFDGLLRDEAALLDSEPPIAAVLAAHTLGGRGLELLQRIQRAHYQHGRRIAEPATLRALALELGLDGDAFDTAFAAQLGAPSQAHIEASRGLLRRLGGHGFPTVALEVGGSPAASLDIGRYLGQPEAWRAYLLERLAGLRAAAAAAFGCAADACALPA</sequence>
<proteinExistence type="predicted"/>
<evidence type="ECO:0000259" key="1">
    <source>
        <dbReference type="Pfam" id="PF01323"/>
    </source>
</evidence>
<dbReference type="SUPFAM" id="SSF52833">
    <property type="entry name" value="Thioredoxin-like"/>
    <property type="match status" value="1"/>
</dbReference>
<dbReference type="RefSeq" id="WP_363799788.1">
    <property type="nucleotide sequence ID" value="NZ_CP159925.1"/>
</dbReference>
<dbReference type="InterPro" id="IPR036249">
    <property type="entry name" value="Thioredoxin-like_sf"/>
</dbReference>
<feature type="domain" description="DSBA-like thioredoxin" evidence="1">
    <location>
        <begin position="18"/>
        <end position="191"/>
    </location>
</feature>
<organism evidence="2">
    <name type="scientific">Lysobacter firmicutimachus</name>
    <dbReference type="NCBI Taxonomy" id="1792846"/>
    <lineage>
        <taxon>Bacteria</taxon>
        <taxon>Pseudomonadati</taxon>
        <taxon>Pseudomonadota</taxon>
        <taxon>Gammaproteobacteria</taxon>
        <taxon>Lysobacterales</taxon>
        <taxon>Lysobacteraceae</taxon>
        <taxon>Lysobacter</taxon>
    </lineage>
</organism>
<name>A0AAU8MYJ4_9GAMM</name>
<evidence type="ECO:0000313" key="2">
    <source>
        <dbReference type="EMBL" id="XCO76429.1"/>
    </source>
</evidence>
<reference evidence="2" key="1">
    <citation type="submission" date="2024-06" db="EMBL/GenBank/DDBJ databases">
        <authorList>
            <person name="Li S."/>
        </authorList>
    </citation>
    <scope>NUCLEOTIDE SEQUENCE</scope>
    <source>
        <strain evidence="2">SR10</strain>
    </source>
</reference>
<dbReference type="CDD" id="cd03025">
    <property type="entry name" value="DsbA_FrnE_like"/>
    <property type="match status" value="1"/>
</dbReference>
<dbReference type="EMBL" id="CP159925">
    <property type="protein sequence ID" value="XCO76429.1"/>
    <property type="molecule type" value="Genomic_DNA"/>
</dbReference>
<dbReference type="Pfam" id="PF01323">
    <property type="entry name" value="DSBA"/>
    <property type="match status" value="1"/>
</dbReference>
<dbReference type="InterPro" id="IPR001853">
    <property type="entry name" value="DSBA-like_thioredoxin_dom"/>
</dbReference>
<accession>A0AAU8MYJ4</accession>
<dbReference type="AlphaFoldDB" id="A0AAU8MYJ4"/>
<protein>
    <submittedName>
        <fullName evidence="2">DsbA family protein</fullName>
    </submittedName>
</protein>
<dbReference type="Gene3D" id="3.40.30.10">
    <property type="entry name" value="Glutaredoxin"/>
    <property type="match status" value="1"/>
</dbReference>